<dbReference type="CDD" id="cd12175">
    <property type="entry name" value="2-Hacid_dh_11"/>
    <property type="match status" value="1"/>
</dbReference>
<evidence type="ECO:0000256" key="3">
    <source>
        <dbReference type="ARBA" id="ARBA00023027"/>
    </source>
</evidence>
<dbReference type="Proteomes" id="UP000216752">
    <property type="component" value="Chromosome"/>
</dbReference>
<proteinExistence type="inferred from homology"/>
<dbReference type="Pfam" id="PF00389">
    <property type="entry name" value="2-Hacid_dh"/>
    <property type="match status" value="1"/>
</dbReference>
<dbReference type="SUPFAM" id="SSF52283">
    <property type="entry name" value="Formate/glycerate dehydrogenase catalytic domain-like"/>
    <property type="match status" value="1"/>
</dbReference>
<evidence type="ECO:0000313" key="8">
    <source>
        <dbReference type="Proteomes" id="UP000216752"/>
    </source>
</evidence>
<evidence type="ECO:0000259" key="5">
    <source>
        <dbReference type="Pfam" id="PF00389"/>
    </source>
</evidence>
<accession>A0ABZ3IK09</accession>
<organism evidence="7 8">
    <name type="scientific">Sporomusa silvacetica DSM 10669</name>
    <dbReference type="NCBI Taxonomy" id="1123289"/>
    <lineage>
        <taxon>Bacteria</taxon>
        <taxon>Bacillati</taxon>
        <taxon>Bacillota</taxon>
        <taxon>Negativicutes</taxon>
        <taxon>Selenomonadales</taxon>
        <taxon>Sporomusaceae</taxon>
        <taxon>Sporomusa</taxon>
    </lineage>
</organism>
<dbReference type="PANTHER" id="PTHR10996">
    <property type="entry name" value="2-HYDROXYACID DEHYDROGENASE-RELATED"/>
    <property type="match status" value="1"/>
</dbReference>
<dbReference type="PANTHER" id="PTHR10996:SF178">
    <property type="entry name" value="2-HYDROXYACID DEHYDROGENASE YGL185C-RELATED"/>
    <property type="match status" value="1"/>
</dbReference>
<dbReference type="Pfam" id="PF02826">
    <property type="entry name" value="2-Hacid_dh_C"/>
    <property type="match status" value="1"/>
</dbReference>
<protein>
    <submittedName>
        <fullName evidence="7">Hydroxypyruvate reductase</fullName>
        <ecNumber evidence="7">1.1.1.81</ecNumber>
    </submittedName>
</protein>
<dbReference type="InterPro" id="IPR006139">
    <property type="entry name" value="D-isomer_2_OHA_DH_cat_dom"/>
</dbReference>
<evidence type="ECO:0000256" key="2">
    <source>
        <dbReference type="ARBA" id="ARBA00023002"/>
    </source>
</evidence>
<keyword evidence="8" id="KW-1185">Reference proteome</keyword>
<dbReference type="PROSITE" id="PS00671">
    <property type="entry name" value="D_2_HYDROXYACID_DH_3"/>
    <property type="match status" value="1"/>
</dbReference>
<comment type="similarity">
    <text evidence="1 4">Belongs to the D-isomer specific 2-hydroxyacid dehydrogenase family.</text>
</comment>
<dbReference type="InterPro" id="IPR036291">
    <property type="entry name" value="NAD(P)-bd_dom_sf"/>
</dbReference>
<dbReference type="GO" id="GO:0016618">
    <property type="term" value="F:hydroxypyruvate reductase [NAD(P)H] activity"/>
    <property type="evidence" value="ECO:0007669"/>
    <property type="project" value="UniProtKB-EC"/>
</dbReference>
<name>A0ABZ3IK09_9FIRM</name>
<keyword evidence="3" id="KW-0520">NAD</keyword>
<keyword evidence="2 4" id="KW-0560">Oxidoreductase</keyword>
<evidence type="ECO:0000259" key="6">
    <source>
        <dbReference type="Pfam" id="PF02826"/>
    </source>
</evidence>
<dbReference type="EC" id="1.1.1.81" evidence="7"/>
<dbReference type="InterPro" id="IPR050223">
    <property type="entry name" value="D-isomer_2-hydroxyacid_DH"/>
</dbReference>
<dbReference type="InterPro" id="IPR029753">
    <property type="entry name" value="D-isomer_DH_CS"/>
</dbReference>
<gene>
    <name evidence="7" type="ORF">SPSIL_018380</name>
</gene>
<evidence type="ECO:0000256" key="1">
    <source>
        <dbReference type="ARBA" id="ARBA00005854"/>
    </source>
</evidence>
<sequence length="329" mass="36825">MKILIIGSEDRYQKYLPDLEFVRQTTMIFCPRGASEEELLRAAQHADAIFIDPMARLSGNVIRQMPKLKIIQSEGVGFNGIDCQTAKEKGIYVCNCKGANAGAVAEQAILLMLALLRSTITGDRIEREGRQMEMKERLMYEGIAELGDCKIGLIGFGDIAKATAKRLQPFECEIFYYTKSRKPQELEENYHVSYIELDEMIRTCDIISLHCPVTPETAGMVNAEFLSKMKANSYLINTARGDIVDNQALYDAIVTGKIRGAGLDSVYPEPTTRNNILLNLPEKCKEHITFSPHIGGITTSYFRRAHVFNWSNVETALNGGRPKFIVNGL</sequence>
<dbReference type="EMBL" id="CP155573">
    <property type="protein sequence ID" value="XFO65698.1"/>
    <property type="molecule type" value="Genomic_DNA"/>
</dbReference>
<dbReference type="SUPFAM" id="SSF51735">
    <property type="entry name" value="NAD(P)-binding Rossmann-fold domains"/>
    <property type="match status" value="1"/>
</dbReference>
<reference evidence="7" key="1">
    <citation type="submission" date="2024-05" db="EMBL/GenBank/DDBJ databases">
        <title>Isolation and characterization of Sporomusa carbonis sp. nov., a carboxydotrophic hydrogenogen in the genus of Sporomusa isolated from a charcoal burning pile.</title>
        <authorList>
            <person name="Boeer T."/>
            <person name="Rosenbaum F."/>
            <person name="Eysell L."/>
            <person name="Mueller V."/>
            <person name="Daniel R."/>
            <person name="Poehlein A."/>
        </authorList>
    </citation>
    <scope>NUCLEOTIDE SEQUENCE [LARGE SCALE GENOMIC DNA]</scope>
    <source>
        <strain evidence="7">DSM 10669</strain>
    </source>
</reference>
<dbReference type="Gene3D" id="3.40.50.720">
    <property type="entry name" value="NAD(P)-binding Rossmann-like Domain"/>
    <property type="match status" value="2"/>
</dbReference>
<feature type="domain" description="D-isomer specific 2-hydroxyacid dehydrogenase catalytic" evidence="5">
    <location>
        <begin position="20"/>
        <end position="327"/>
    </location>
</feature>
<evidence type="ECO:0000256" key="4">
    <source>
        <dbReference type="RuleBase" id="RU003719"/>
    </source>
</evidence>
<dbReference type="RefSeq" id="WP_094604891.1">
    <property type="nucleotide sequence ID" value="NZ_CP155573.1"/>
</dbReference>
<evidence type="ECO:0000313" key="7">
    <source>
        <dbReference type="EMBL" id="XFO65698.1"/>
    </source>
</evidence>
<dbReference type="InterPro" id="IPR006140">
    <property type="entry name" value="D-isomer_DH_NAD-bd"/>
</dbReference>
<dbReference type="PROSITE" id="PS00670">
    <property type="entry name" value="D_2_HYDROXYACID_DH_2"/>
    <property type="match status" value="1"/>
</dbReference>
<feature type="domain" description="D-isomer specific 2-hydroxyacid dehydrogenase NAD-binding" evidence="6">
    <location>
        <begin position="110"/>
        <end position="295"/>
    </location>
</feature>